<feature type="compositionally biased region" description="Basic residues" evidence="1">
    <location>
        <begin position="77"/>
        <end position="92"/>
    </location>
</feature>
<name>A0A9P1E2B0_CUSEU</name>
<dbReference type="OrthoDB" id="1937754at2759"/>
<feature type="compositionally biased region" description="Polar residues" evidence="1">
    <location>
        <begin position="61"/>
        <end position="71"/>
    </location>
</feature>
<protein>
    <submittedName>
        <fullName evidence="2">Uncharacterized protein</fullName>
    </submittedName>
</protein>
<proteinExistence type="predicted"/>
<dbReference type="AlphaFoldDB" id="A0A9P1E2B0"/>
<accession>A0A9P1E2B0</accession>
<organism evidence="2 3">
    <name type="scientific">Cuscuta europaea</name>
    <name type="common">European dodder</name>
    <dbReference type="NCBI Taxonomy" id="41803"/>
    <lineage>
        <taxon>Eukaryota</taxon>
        <taxon>Viridiplantae</taxon>
        <taxon>Streptophyta</taxon>
        <taxon>Embryophyta</taxon>
        <taxon>Tracheophyta</taxon>
        <taxon>Spermatophyta</taxon>
        <taxon>Magnoliopsida</taxon>
        <taxon>eudicotyledons</taxon>
        <taxon>Gunneridae</taxon>
        <taxon>Pentapetalae</taxon>
        <taxon>asterids</taxon>
        <taxon>lamiids</taxon>
        <taxon>Solanales</taxon>
        <taxon>Convolvulaceae</taxon>
        <taxon>Cuscuteae</taxon>
        <taxon>Cuscuta</taxon>
        <taxon>Cuscuta subgen. Cuscuta</taxon>
    </lineage>
</organism>
<dbReference type="EMBL" id="CAMAPE010000008">
    <property type="protein sequence ID" value="CAH9073372.1"/>
    <property type="molecule type" value="Genomic_DNA"/>
</dbReference>
<evidence type="ECO:0000313" key="3">
    <source>
        <dbReference type="Proteomes" id="UP001152484"/>
    </source>
</evidence>
<keyword evidence="3" id="KW-1185">Reference proteome</keyword>
<comment type="caution">
    <text evidence="2">The sequence shown here is derived from an EMBL/GenBank/DDBJ whole genome shotgun (WGS) entry which is preliminary data.</text>
</comment>
<sequence>MDERRLVIQLINGLPTEYDNVASSISQSMSSFETARSQLRTEEQRRAQQSLTPPTALAVSEPQSARDSTPSAMVASHPHRQVRGAGNHGRRSSSHETDRRDPHRRDVSRDQFATTPLMPGPPEYQPWPIGPPYWALPPCPYPTVPAPSYWAAPTP</sequence>
<feature type="region of interest" description="Disordered" evidence="1">
    <location>
        <begin position="27"/>
        <end position="138"/>
    </location>
</feature>
<feature type="compositionally biased region" description="Pro residues" evidence="1">
    <location>
        <begin position="118"/>
        <end position="138"/>
    </location>
</feature>
<gene>
    <name evidence="2" type="ORF">CEURO_LOCUS4791</name>
</gene>
<dbReference type="PANTHER" id="PTHR47481:SF38">
    <property type="entry name" value="POU DOMAIN, CLASS 4, TRANSCRIPTION FACTOR 1-LIKE"/>
    <property type="match status" value="1"/>
</dbReference>
<evidence type="ECO:0000256" key="1">
    <source>
        <dbReference type="SAM" id="MobiDB-lite"/>
    </source>
</evidence>
<feature type="compositionally biased region" description="Polar residues" evidence="1">
    <location>
        <begin position="27"/>
        <end position="38"/>
    </location>
</feature>
<evidence type="ECO:0000313" key="2">
    <source>
        <dbReference type="EMBL" id="CAH9073372.1"/>
    </source>
</evidence>
<dbReference type="Proteomes" id="UP001152484">
    <property type="component" value="Unassembled WGS sequence"/>
</dbReference>
<dbReference type="PANTHER" id="PTHR47481">
    <property type="match status" value="1"/>
</dbReference>
<feature type="compositionally biased region" description="Basic and acidic residues" evidence="1">
    <location>
        <begin position="93"/>
        <end position="109"/>
    </location>
</feature>
<reference evidence="2" key="1">
    <citation type="submission" date="2022-07" db="EMBL/GenBank/DDBJ databases">
        <authorList>
            <person name="Macas J."/>
            <person name="Novak P."/>
            <person name="Neumann P."/>
        </authorList>
    </citation>
    <scope>NUCLEOTIDE SEQUENCE</scope>
</reference>